<keyword evidence="7" id="KW-1185">Reference proteome</keyword>
<dbReference type="GO" id="GO:0005886">
    <property type="term" value="C:plasma membrane"/>
    <property type="evidence" value="ECO:0007669"/>
    <property type="project" value="TreeGrafter"/>
</dbReference>
<dbReference type="GO" id="GO:0030165">
    <property type="term" value="F:PDZ domain binding"/>
    <property type="evidence" value="ECO:0007669"/>
    <property type="project" value="TreeGrafter"/>
</dbReference>
<evidence type="ECO:0000256" key="2">
    <source>
        <dbReference type="ARBA" id="ARBA00005734"/>
    </source>
</evidence>
<dbReference type="AlphaFoldDB" id="A0A6P5IM20"/>
<dbReference type="PANTHER" id="PTHR28628:SF3">
    <property type="entry name" value="TRANSMEMBRANE PROTEIN 88"/>
    <property type="match status" value="1"/>
</dbReference>
<accession>A0A6P5IM20</accession>
<comment type="subcellular location">
    <subcellularLocation>
        <location evidence="1">Membrane</location>
        <topology evidence="1">Multi-pass membrane protein</topology>
    </subcellularLocation>
</comment>
<feature type="transmembrane region" description="Helical" evidence="6">
    <location>
        <begin position="46"/>
        <end position="69"/>
    </location>
</feature>
<name>A0A6P5IM20_PHACI</name>
<evidence type="ECO:0000313" key="7">
    <source>
        <dbReference type="Proteomes" id="UP000515140"/>
    </source>
</evidence>
<keyword evidence="4 6" id="KW-1133">Transmembrane helix</keyword>
<dbReference type="RefSeq" id="XP_020822218.1">
    <property type="nucleotide sequence ID" value="XM_020966559.1"/>
</dbReference>
<dbReference type="Proteomes" id="UP000515140">
    <property type="component" value="Unplaced"/>
</dbReference>
<evidence type="ECO:0000256" key="6">
    <source>
        <dbReference type="SAM" id="Phobius"/>
    </source>
</evidence>
<proteinExistence type="inferred from homology"/>
<dbReference type="InterPro" id="IPR033355">
    <property type="entry name" value="TMEM88"/>
</dbReference>
<sequence>MAEGPRAHQPPPYSGGGGIEPRDPLDCWACAVLVTAQNLLVAVCNLLLLGVVLGTVLLPAIVMLGFGFLCHSKFLRSQAAPCTAHFQDPGFTVLLVVGFLLLMPLLILALAGYRRLYCRLRLADCLVPYSRAIYQDVGLSHPPTLGAPQASQSLPTAIGKVWV</sequence>
<dbReference type="OMA" id="CTAHFQD"/>
<feature type="transmembrane region" description="Helical" evidence="6">
    <location>
        <begin position="89"/>
        <end position="113"/>
    </location>
</feature>
<keyword evidence="5 6" id="KW-0472">Membrane</keyword>
<evidence type="ECO:0000256" key="3">
    <source>
        <dbReference type="ARBA" id="ARBA00022692"/>
    </source>
</evidence>
<keyword evidence="3 6" id="KW-0812">Transmembrane</keyword>
<dbReference type="FunCoup" id="A0A6P5IM20">
    <property type="interactions" value="136"/>
</dbReference>
<dbReference type="CTD" id="92162"/>
<protein>
    <submittedName>
        <fullName evidence="8">Transmembrane protein 88</fullName>
    </submittedName>
</protein>
<dbReference type="GO" id="GO:0090090">
    <property type="term" value="P:negative regulation of canonical Wnt signaling pathway"/>
    <property type="evidence" value="ECO:0007669"/>
    <property type="project" value="TreeGrafter"/>
</dbReference>
<evidence type="ECO:0000256" key="1">
    <source>
        <dbReference type="ARBA" id="ARBA00004141"/>
    </source>
</evidence>
<dbReference type="GeneID" id="110194328"/>
<evidence type="ECO:0000256" key="4">
    <source>
        <dbReference type="ARBA" id="ARBA00022989"/>
    </source>
</evidence>
<evidence type="ECO:0000256" key="5">
    <source>
        <dbReference type="ARBA" id="ARBA00023136"/>
    </source>
</evidence>
<reference evidence="8" key="1">
    <citation type="submission" date="2025-08" db="UniProtKB">
        <authorList>
            <consortium name="RefSeq"/>
        </authorList>
    </citation>
    <scope>IDENTIFICATION</scope>
    <source>
        <tissue evidence="8">Spleen</tissue>
    </source>
</reference>
<evidence type="ECO:0000313" key="8">
    <source>
        <dbReference type="RefSeq" id="XP_020822218.1"/>
    </source>
</evidence>
<dbReference type="PANTHER" id="PTHR28628">
    <property type="entry name" value="TRANSMEMBRANE PROTEIN 88-RELATED"/>
    <property type="match status" value="1"/>
</dbReference>
<organism evidence="7 8">
    <name type="scientific">Phascolarctos cinereus</name>
    <name type="common">Koala</name>
    <dbReference type="NCBI Taxonomy" id="38626"/>
    <lineage>
        <taxon>Eukaryota</taxon>
        <taxon>Metazoa</taxon>
        <taxon>Chordata</taxon>
        <taxon>Craniata</taxon>
        <taxon>Vertebrata</taxon>
        <taxon>Euteleostomi</taxon>
        <taxon>Mammalia</taxon>
        <taxon>Metatheria</taxon>
        <taxon>Diprotodontia</taxon>
        <taxon>Phascolarctidae</taxon>
        <taxon>Phascolarctos</taxon>
    </lineage>
</organism>
<gene>
    <name evidence="8" type="primary">TMEM88</name>
</gene>
<comment type="similarity">
    <text evidence="2">Belongs to the TMEM88 family.</text>
</comment>
<dbReference type="InParanoid" id="A0A6P5IM20"/>
<dbReference type="KEGG" id="pcw:110194328"/>